<protein>
    <recommendedName>
        <fullName evidence="4">GAT domain-containing protein</fullName>
    </recommendedName>
</protein>
<proteinExistence type="predicted"/>
<sequence length="128" mass="13594">MDANVCWWKNTQAIILVAFSTQVVAERLEALQRKVQSLINAELGKCSADITGDDEAALANLMSVNDELQLCVKSYRRMAPKAEVNDARAILLANNSQNNSGGGDCGGTICSTEVLSCNSDTHAGDASC</sequence>
<accession>A0A3P7LY38</accession>
<evidence type="ECO:0000256" key="1">
    <source>
        <dbReference type="SAM" id="SignalP"/>
    </source>
</evidence>
<dbReference type="Gene3D" id="1.20.58.160">
    <property type="match status" value="1"/>
</dbReference>
<dbReference type="EMBL" id="UYRU01050610">
    <property type="protein sequence ID" value="VDN11071.1"/>
    <property type="molecule type" value="Genomic_DNA"/>
</dbReference>
<organism evidence="2 3">
    <name type="scientific">Dibothriocephalus latus</name>
    <name type="common">Fish tapeworm</name>
    <name type="synonym">Diphyllobothrium latum</name>
    <dbReference type="NCBI Taxonomy" id="60516"/>
    <lineage>
        <taxon>Eukaryota</taxon>
        <taxon>Metazoa</taxon>
        <taxon>Spiralia</taxon>
        <taxon>Lophotrochozoa</taxon>
        <taxon>Platyhelminthes</taxon>
        <taxon>Cestoda</taxon>
        <taxon>Eucestoda</taxon>
        <taxon>Diphyllobothriidea</taxon>
        <taxon>Diphyllobothriidae</taxon>
        <taxon>Dibothriocephalus</taxon>
    </lineage>
</organism>
<feature type="signal peptide" evidence="1">
    <location>
        <begin position="1"/>
        <end position="25"/>
    </location>
</feature>
<reference evidence="2 3" key="1">
    <citation type="submission" date="2018-11" db="EMBL/GenBank/DDBJ databases">
        <authorList>
            <consortium name="Pathogen Informatics"/>
        </authorList>
    </citation>
    <scope>NUCLEOTIDE SEQUENCE [LARGE SCALE GENOMIC DNA]</scope>
</reference>
<keyword evidence="1" id="KW-0732">Signal</keyword>
<dbReference type="AlphaFoldDB" id="A0A3P7LY38"/>
<dbReference type="Proteomes" id="UP000281553">
    <property type="component" value="Unassembled WGS sequence"/>
</dbReference>
<evidence type="ECO:0008006" key="4">
    <source>
        <dbReference type="Google" id="ProtNLM"/>
    </source>
</evidence>
<gene>
    <name evidence="2" type="ORF">DILT_LOCUS6902</name>
</gene>
<dbReference type="InterPro" id="IPR038425">
    <property type="entry name" value="GAT_sf"/>
</dbReference>
<name>A0A3P7LY38_DIBLA</name>
<feature type="chain" id="PRO_5018169117" description="GAT domain-containing protein" evidence="1">
    <location>
        <begin position="26"/>
        <end position="128"/>
    </location>
</feature>
<evidence type="ECO:0000313" key="3">
    <source>
        <dbReference type="Proteomes" id="UP000281553"/>
    </source>
</evidence>
<evidence type="ECO:0000313" key="2">
    <source>
        <dbReference type="EMBL" id="VDN11071.1"/>
    </source>
</evidence>
<keyword evidence="3" id="KW-1185">Reference proteome</keyword>
<dbReference type="SUPFAM" id="SSF89009">
    <property type="entry name" value="GAT-like domain"/>
    <property type="match status" value="1"/>
</dbReference>